<reference evidence="2 3" key="1">
    <citation type="submission" date="2014-04" db="EMBL/GenBank/DDBJ databases">
        <title>Genome assembly of Hyalangium minutum DSM 14724.</title>
        <authorList>
            <person name="Sharma G."/>
            <person name="Subramanian S."/>
        </authorList>
    </citation>
    <scope>NUCLEOTIDE SEQUENCE [LARGE SCALE GENOMIC DNA]</scope>
    <source>
        <strain evidence="2 3">DSM 14724</strain>
    </source>
</reference>
<evidence type="ECO:0008006" key="4">
    <source>
        <dbReference type="Google" id="ProtNLM"/>
    </source>
</evidence>
<dbReference type="RefSeq" id="WP_044195489.1">
    <property type="nucleotide sequence ID" value="NZ_JMCB01000016.1"/>
</dbReference>
<dbReference type="STRING" id="394096.DB31_2491"/>
<dbReference type="Pfam" id="PF12385">
    <property type="entry name" value="Peptidase_C70"/>
    <property type="match status" value="1"/>
</dbReference>
<comment type="caution">
    <text evidence="2">The sequence shown here is derived from an EMBL/GenBank/DDBJ whole genome shotgun (WGS) entry which is preliminary data.</text>
</comment>
<feature type="chain" id="PRO_5001799642" description="Peptidase C39-like domain-containing protein" evidence="1">
    <location>
        <begin position="22"/>
        <end position="427"/>
    </location>
</feature>
<protein>
    <recommendedName>
        <fullName evidence="4">Peptidase C39-like domain-containing protein</fullName>
    </recommendedName>
</protein>
<name>A0A085W7R0_9BACT</name>
<sequence>MKNLLRSALAFLMTAASAASAGSLPVPLEPQQTSMWCWAASGSMIMHYMGASRVTQCDEANRRLGRSDCCNSPTPSACVEGGWPEFEKYGFSYNTTGTLSWASLVSEINANRPVAFSWGWTGGGGHMMVAKGYLATSTNNYVHVNDPWAPNVGDEYYITYSEYVSSSDHEHWTDYYNIKNNPPCGRDFHDLPSGSFQGCFDYWAWRDRWPVTLTAYSPSGSTLMAGSFQDVDSRPVRTLMTGAQFQSYFTTYQAAGWRPEQISVLSTSNGPRFTVIWTPTEGAFQTHFGLTEAQMSAKWSEMWNAGYLQVDMAVYEDNGIKFASTWVKKAHSGYATYWGMTQASYNTKFDDYASQGLRPVRFSAYPTANGTRYAAIWHPTSTGFIHYYNMTSATYQSTYNSVGSLNAGYRLSQLSGLGDRISAIWTK</sequence>
<proteinExistence type="predicted"/>
<dbReference type="InterPro" id="IPR049511">
    <property type="entry name" value="PGH-like_rpt"/>
</dbReference>
<dbReference type="InterPro" id="IPR022118">
    <property type="entry name" value="Peptidase_C70_AvrRpt2"/>
</dbReference>
<dbReference type="AlphaFoldDB" id="A0A085W7R0"/>
<dbReference type="Proteomes" id="UP000028725">
    <property type="component" value="Unassembled WGS sequence"/>
</dbReference>
<accession>A0A085W7R0</accession>
<dbReference type="OrthoDB" id="5148996at2"/>
<evidence type="ECO:0000313" key="2">
    <source>
        <dbReference type="EMBL" id="KFE63723.1"/>
    </source>
</evidence>
<evidence type="ECO:0000313" key="3">
    <source>
        <dbReference type="Proteomes" id="UP000028725"/>
    </source>
</evidence>
<feature type="signal peptide" evidence="1">
    <location>
        <begin position="1"/>
        <end position="21"/>
    </location>
</feature>
<keyword evidence="1" id="KW-0732">Signal</keyword>
<dbReference type="Gene3D" id="3.90.70.10">
    <property type="entry name" value="Cysteine proteinases"/>
    <property type="match status" value="1"/>
</dbReference>
<keyword evidence="3" id="KW-1185">Reference proteome</keyword>
<dbReference type="EMBL" id="JMCB01000016">
    <property type="protein sequence ID" value="KFE63723.1"/>
    <property type="molecule type" value="Genomic_DNA"/>
</dbReference>
<gene>
    <name evidence="2" type="ORF">DB31_2491</name>
</gene>
<organism evidence="2 3">
    <name type="scientific">Hyalangium minutum</name>
    <dbReference type="NCBI Taxonomy" id="394096"/>
    <lineage>
        <taxon>Bacteria</taxon>
        <taxon>Pseudomonadati</taxon>
        <taxon>Myxococcota</taxon>
        <taxon>Myxococcia</taxon>
        <taxon>Myxococcales</taxon>
        <taxon>Cystobacterineae</taxon>
        <taxon>Archangiaceae</taxon>
        <taxon>Hyalangium</taxon>
    </lineage>
</organism>
<evidence type="ECO:0000256" key="1">
    <source>
        <dbReference type="SAM" id="SignalP"/>
    </source>
</evidence>
<dbReference type="Pfam" id="PF17660">
    <property type="entry name" value="BTRD1"/>
    <property type="match status" value="4"/>
</dbReference>